<dbReference type="EMBL" id="LN609528">
    <property type="protein sequence ID" value="CEF64506.1"/>
    <property type="molecule type" value="Genomic_DNA"/>
</dbReference>
<dbReference type="GeneID" id="36376871"/>
<keyword evidence="1" id="KW-0472">Membrane</keyword>
<evidence type="ECO:0000313" key="3">
    <source>
        <dbReference type="Proteomes" id="UP000035682"/>
    </source>
</evidence>
<keyword evidence="1" id="KW-0812">Transmembrane</keyword>
<proteinExistence type="predicted"/>
<dbReference type="WBParaSite" id="SRAE_1000276000.1">
    <property type="protein sequence ID" value="SRAE_1000276000.1"/>
    <property type="gene ID" value="WBGene00259376"/>
</dbReference>
<dbReference type="AlphaFoldDB" id="A0A090L3W2"/>
<dbReference type="eggNOG" id="KOG3882">
    <property type="taxonomic scope" value="Eukaryota"/>
</dbReference>
<dbReference type="Gene3D" id="1.10.1450.10">
    <property type="entry name" value="Tetraspanin"/>
    <property type="match status" value="1"/>
</dbReference>
<dbReference type="OMA" id="MHERFCV"/>
<gene>
    <name evidence="2 4 5" type="ORF">SRAE_1000276000</name>
</gene>
<organism evidence="2">
    <name type="scientific">Strongyloides ratti</name>
    <name type="common">Parasitic roundworm</name>
    <dbReference type="NCBI Taxonomy" id="34506"/>
    <lineage>
        <taxon>Eukaryota</taxon>
        <taxon>Metazoa</taxon>
        <taxon>Ecdysozoa</taxon>
        <taxon>Nematoda</taxon>
        <taxon>Chromadorea</taxon>
        <taxon>Rhabditida</taxon>
        <taxon>Tylenchina</taxon>
        <taxon>Panagrolaimomorpha</taxon>
        <taxon>Strongyloidoidea</taxon>
        <taxon>Strongyloididae</taxon>
        <taxon>Strongyloides</taxon>
    </lineage>
</organism>
<dbReference type="STRING" id="34506.A0A090L3W2"/>
<dbReference type="GO" id="GO:0016020">
    <property type="term" value="C:membrane"/>
    <property type="evidence" value="ECO:0007669"/>
    <property type="project" value="InterPro"/>
</dbReference>
<dbReference type="OrthoDB" id="438211at2759"/>
<reference evidence="2 3" key="1">
    <citation type="submission" date="2014-09" db="EMBL/GenBank/DDBJ databases">
        <authorList>
            <person name="Martin A.A."/>
        </authorList>
    </citation>
    <scope>NUCLEOTIDE SEQUENCE</scope>
    <source>
        <strain evidence="3">ED321</strain>
        <strain evidence="2">ED321 Heterogonic</strain>
    </source>
</reference>
<dbReference type="WormBase" id="SRAE_1000276000">
    <property type="protein sequence ID" value="SRP07367"/>
    <property type="gene ID" value="WBGene00259376"/>
</dbReference>
<name>A0A090L3W2_STRRB</name>
<dbReference type="RefSeq" id="XP_024503707.1">
    <property type="nucleotide sequence ID" value="XM_024649873.1"/>
</dbReference>
<evidence type="ECO:0000313" key="4">
    <source>
        <dbReference type="WBParaSite" id="SRAE_1000276000.1"/>
    </source>
</evidence>
<protein>
    <submittedName>
        <fullName evidence="2 4">Tetraspanin, EC2 domain-containing protein</fullName>
    </submittedName>
</protein>
<evidence type="ECO:0000256" key="1">
    <source>
        <dbReference type="SAM" id="Phobius"/>
    </source>
</evidence>
<evidence type="ECO:0000313" key="5">
    <source>
        <dbReference type="WormBase" id="SRAE_1000276000"/>
    </source>
</evidence>
<keyword evidence="1" id="KW-1133">Transmembrane helix</keyword>
<dbReference type="InterPro" id="IPR008952">
    <property type="entry name" value="Tetraspanin_EC2_sf"/>
</dbReference>
<accession>A0A090L3W2</accession>
<feature type="transmembrane region" description="Helical" evidence="1">
    <location>
        <begin position="187"/>
        <end position="207"/>
    </location>
</feature>
<evidence type="ECO:0000313" key="2">
    <source>
        <dbReference type="EMBL" id="CEF64506.1"/>
    </source>
</evidence>
<sequence length="223" mass="25776">MSLTSGCIGCYCFLTNINLSLENTKNKLLKTLTLKFGDERYKSITDAWNAYQQQYSCCGITSEMDYILTQWFKKQHSFFHRKRRPLSCCPSCEQLFSIHCLKIIPQILTKQPTFSQQFIDDNQLYTEECLTILNICSFNSTYPFSNDMCHGNVPIPPGVPVSFLLHTNGCLNVIHEKDKKIVEKFTIVSWFYSILNAINASLVLFIYQRVFIKHAYSTILLDS</sequence>
<reference evidence="4" key="2">
    <citation type="submission" date="2020-12" db="UniProtKB">
        <authorList>
            <consortium name="WormBaseParasite"/>
        </authorList>
    </citation>
    <scope>IDENTIFICATION</scope>
</reference>
<dbReference type="CTD" id="36376871"/>
<keyword evidence="3" id="KW-1185">Reference proteome</keyword>
<dbReference type="Proteomes" id="UP000035682">
    <property type="component" value="Unplaced"/>
</dbReference>
<dbReference type="SUPFAM" id="SSF48652">
    <property type="entry name" value="Tetraspanin"/>
    <property type="match status" value="1"/>
</dbReference>